<proteinExistence type="predicted"/>
<name>A0ABY4I3J8_CHIFI</name>
<evidence type="ECO:0000256" key="1">
    <source>
        <dbReference type="SAM" id="Phobius"/>
    </source>
</evidence>
<feature type="domain" description="SEFIR" evidence="2">
    <location>
        <begin position="423"/>
        <end position="557"/>
    </location>
</feature>
<dbReference type="RefSeq" id="WP_247812642.1">
    <property type="nucleotide sequence ID" value="NZ_CP095855.1"/>
</dbReference>
<feature type="transmembrane region" description="Helical" evidence="1">
    <location>
        <begin position="148"/>
        <end position="165"/>
    </location>
</feature>
<accession>A0ABY4I3J8</accession>
<keyword evidence="4" id="KW-1185">Reference proteome</keyword>
<feature type="transmembrane region" description="Helical" evidence="1">
    <location>
        <begin position="171"/>
        <end position="192"/>
    </location>
</feature>
<evidence type="ECO:0000259" key="2">
    <source>
        <dbReference type="PROSITE" id="PS51534"/>
    </source>
</evidence>
<keyword evidence="1" id="KW-0472">Membrane</keyword>
<feature type="transmembrane region" description="Helical" evidence="1">
    <location>
        <begin position="80"/>
        <end position="101"/>
    </location>
</feature>
<dbReference type="Proteomes" id="UP000830198">
    <property type="component" value="Chromosome"/>
</dbReference>
<evidence type="ECO:0000313" key="3">
    <source>
        <dbReference type="EMBL" id="UPK70427.1"/>
    </source>
</evidence>
<feature type="transmembrane region" description="Helical" evidence="1">
    <location>
        <begin position="39"/>
        <end position="59"/>
    </location>
</feature>
<organism evidence="3 4">
    <name type="scientific">Chitinophaga filiformis</name>
    <name type="common">Myxococcus filiformis</name>
    <name type="synonym">Flexibacter filiformis</name>
    <dbReference type="NCBI Taxonomy" id="104663"/>
    <lineage>
        <taxon>Bacteria</taxon>
        <taxon>Pseudomonadati</taxon>
        <taxon>Bacteroidota</taxon>
        <taxon>Chitinophagia</taxon>
        <taxon>Chitinophagales</taxon>
        <taxon>Chitinophagaceae</taxon>
        <taxon>Chitinophaga</taxon>
    </lineage>
</organism>
<dbReference type="SUPFAM" id="SSF52200">
    <property type="entry name" value="Toll/Interleukin receptor TIR domain"/>
    <property type="match status" value="1"/>
</dbReference>
<gene>
    <name evidence="3" type="ORF">MYF79_03850</name>
</gene>
<dbReference type="Gene3D" id="3.40.50.10140">
    <property type="entry name" value="Toll/interleukin-1 receptor homology (TIR) domain"/>
    <property type="match status" value="1"/>
</dbReference>
<dbReference type="InterPro" id="IPR035897">
    <property type="entry name" value="Toll_tir_struct_dom_sf"/>
</dbReference>
<dbReference type="Pfam" id="PF13676">
    <property type="entry name" value="TIR_2"/>
    <property type="match status" value="1"/>
</dbReference>
<evidence type="ECO:0000313" key="4">
    <source>
        <dbReference type="Proteomes" id="UP000830198"/>
    </source>
</evidence>
<dbReference type="InterPro" id="IPR013568">
    <property type="entry name" value="SEFIR_dom"/>
</dbReference>
<protein>
    <submittedName>
        <fullName evidence="3">Toll/interleukin-1 receptor domain-containing protein</fullName>
    </submittedName>
</protein>
<reference evidence="3 4" key="1">
    <citation type="submission" date="2022-04" db="EMBL/GenBank/DDBJ databases">
        <title>The arsenic-methylating capacity of Chitinophaga filiformis YT5 during chitin decomposition.</title>
        <authorList>
            <person name="Chen G."/>
            <person name="Liang Y."/>
        </authorList>
    </citation>
    <scope>NUCLEOTIDE SEQUENCE [LARGE SCALE GENOMIC DNA]</scope>
    <source>
        <strain evidence="3 4">YT5</strain>
    </source>
</reference>
<keyword evidence="1" id="KW-1133">Transmembrane helix</keyword>
<dbReference type="InterPro" id="IPR000157">
    <property type="entry name" value="TIR_dom"/>
</dbReference>
<sequence>MNLIVFLIRAFTGAFFLLLAAISMDPTLSKNNPEWHASYAAAFASLLLAAMYFWSLFVEAKRRKVVARWPTARSFTVRRLFTFGRWWLAYTLGMAAGAFFLELKFTCGILLLIVVAWLMPPLDWLLFAPGPEMAVRLKGKGNAAILRAFSNLGGGAAVIAIGYYAQKNEVVAIGMLLTSIGLLLSAPVVLFVKGGWKGLSLKPVLLPAATPYLPVETSAGRPIPVSEGRVQRGPSPKRQTRRKYYSAKAWYWNWPIPPGGQRYPLDEQNFNFLIRGFEESWLESKEYYQRLGYHRDPPAFIREIIAEVETYIQSMELRPELLIHNNSMSLRRGIAGFIPHEVGKIWQEDRRLRSLYQATRWFVDNQAKLSIMPFRAIAPHIAEYRAMINLVKHLRHSLSRMRGQEVKKLSDPINKPMQTEEKIPIVFISYSWDTPEHENWVIRLATRLRENGVDAILDKWDLGLLGNLLPHFMETSISKSDRVICVMTPNYKKKTENLAGGVGYEYSIITAEIFADSINTSKFIPLIRRGTDIDAIPVALRGRKYVDMRNDAEFDEKFIHELLRDIHNEPKYRKPPIGSRTNFN</sequence>
<keyword evidence="3" id="KW-0675">Receptor</keyword>
<keyword evidence="1" id="KW-0812">Transmembrane</keyword>
<dbReference type="EMBL" id="CP095855">
    <property type="protein sequence ID" value="UPK70427.1"/>
    <property type="molecule type" value="Genomic_DNA"/>
</dbReference>
<dbReference type="PROSITE" id="PS51534">
    <property type="entry name" value="SEFIR"/>
    <property type="match status" value="1"/>
</dbReference>